<evidence type="ECO:0000313" key="2">
    <source>
        <dbReference type="Proteomes" id="UP000321157"/>
    </source>
</evidence>
<name>A0A511V924_9BACL</name>
<dbReference type="Proteomes" id="UP000321157">
    <property type="component" value="Unassembled WGS sequence"/>
</dbReference>
<comment type="caution">
    <text evidence="1">The sequence shown here is derived from an EMBL/GenBank/DDBJ whole genome shotgun (WGS) entry which is preliminary data.</text>
</comment>
<keyword evidence="2" id="KW-1185">Reference proteome</keyword>
<protein>
    <submittedName>
        <fullName evidence="1">Uncharacterized protein</fullName>
    </submittedName>
</protein>
<dbReference type="EMBL" id="BJXX01000127">
    <property type="protein sequence ID" value="GEN35339.1"/>
    <property type="molecule type" value="Genomic_DNA"/>
</dbReference>
<accession>A0A511V924</accession>
<sequence length="73" mass="8353">MQPVLRPTDPYLYVEKKSVRGKCPECNGTDIKAYPVLSEGGWWKVEKCQTCLCSLKREKWGLFGSIRTLTESL</sequence>
<reference evidence="1 2" key="1">
    <citation type="submission" date="2019-07" db="EMBL/GenBank/DDBJ databases">
        <title>Whole genome shotgun sequence of Aneurinibacillus danicus NBRC 102444.</title>
        <authorList>
            <person name="Hosoyama A."/>
            <person name="Uohara A."/>
            <person name="Ohji S."/>
            <person name="Ichikawa N."/>
        </authorList>
    </citation>
    <scope>NUCLEOTIDE SEQUENCE [LARGE SCALE GENOMIC DNA]</scope>
    <source>
        <strain evidence="1 2">NBRC 102444</strain>
    </source>
</reference>
<dbReference type="AlphaFoldDB" id="A0A511V924"/>
<gene>
    <name evidence="1" type="ORF">ADA01nite_27990</name>
</gene>
<proteinExistence type="predicted"/>
<organism evidence="1 2">
    <name type="scientific">Aneurinibacillus danicus</name>
    <dbReference type="NCBI Taxonomy" id="267746"/>
    <lineage>
        <taxon>Bacteria</taxon>
        <taxon>Bacillati</taxon>
        <taxon>Bacillota</taxon>
        <taxon>Bacilli</taxon>
        <taxon>Bacillales</taxon>
        <taxon>Paenibacillaceae</taxon>
        <taxon>Aneurinibacillus group</taxon>
        <taxon>Aneurinibacillus</taxon>
    </lineage>
</organism>
<evidence type="ECO:0000313" key="1">
    <source>
        <dbReference type="EMBL" id="GEN35339.1"/>
    </source>
</evidence>